<dbReference type="SUPFAM" id="SSF55920">
    <property type="entry name" value="Creatinase/aminopeptidase"/>
    <property type="match status" value="1"/>
</dbReference>
<keyword evidence="1" id="KW-0645">Protease</keyword>
<accession>A0A4R1NYH4</accession>
<dbReference type="CDD" id="cd01092">
    <property type="entry name" value="APP-like"/>
    <property type="match status" value="1"/>
</dbReference>
<dbReference type="Proteomes" id="UP000295673">
    <property type="component" value="Unassembled WGS sequence"/>
</dbReference>
<dbReference type="Gene3D" id="3.40.350.10">
    <property type="entry name" value="Creatinase/prolidase N-terminal domain"/>
    <property type="match status" value="1"/>
</dbReference>
<evidence type="ECO:0000259" key="7">
    <source>
        <dbReference type="Pfam" id="PF01321"/>
    </source>
</evidence>
<dbReference type="GO" id="GO:0046872">
    <property type="term" value="F:metal ion binding"/>
    <property type="evidence" value="ECO:0007669"/>
    <property type="project" value="UniProtKB-KW"/>
</dbReference>
<dbReference type="InterPro" id="IPR029149">
    <property type="entry name" value="Creatin/AminoP/Spt16_N"/>
</dbReference>
<dbReference type="GO" id="GO:0008237">
    <property type="term" value="F:metallopeptidase activity"/>
    <property type="evidence" value="ECO:0007669"/>
    <property type="project" value="UniProtKB-KW"/>
</dbReference>
<dbReference type="Gene3D" id="3.90.230.10">
    <property type="entry name" value="Creatinase/methionine aminopeptidase superfamily"/>
    <property type="match status" value="1"/>
</dbReference>
<organism evidence="8 9">
    <name type="scientific">Shimia isoporae</name>
    <dbReference type="NCBI Taxonomy" id="647720"/>
    <lineage>
        <taxon>Bacteria</taxon>
        <taxon>Pseudomonadati</taxon>
        <taxon>Pseudomonadota</taxon>
        <taxon>Alphaproteobacteria</taxon>
        <taxon>Rhodobacterales</taxon>
        <taxon>Roseobacteraceae</taxon>
    </lineage>
</organism>
<keyword evidence="8" id="KW-0031">Aminopeptidase</keyword>
<dbReference type="SUPFAM" id="SSF53092">
    <property type="entry name" value="Creatinase/prolidase N-terminal domain"/>
    <property type="match status" value="1"/>
</dbReference>
<protein>
    <submittedName>
        <fullName evidence="8">Xaa-Pro aminopeptidase</fullName>
    </submittedName>
</protein>
<evidence type="ECO:0000256" key="5">
    <source>
        <dbReference type="RuleBase" id="RU000590"/>
    </source>
</evidence>
<dbReference type="GO" id="GO:0004177">
    <property type="term" value="F:aminopeptidase activity"/>
    <property type="evidence" value="ECO:0007669"/>
    <property type="project" value="UniProtKB-KW"/>
</dbReference>
<dbReference type="InterPro" id="IPR050659">
    <property type="entry name" value="Peptidase_M24B"/>
</dbReference>
<reference evidence="8 9" key="1">
    <citation type="submission" date="2019-03" db="EMBL/GenBank/DDBJ databases">
        <title>Genomic Encyclopedia of Archaeal and Bacterial Type Strains, Phase II (KMG-II): from individual species to whole genera.</title>
        <authorList>
            <person name="Goeker M."/>
        </authorList>
    </citation>
    <scope>NUCLEOTIDE SEQUENCE [LARGE SCALE GENOMIC DNA]</scope>
    <source>
        <strain evidence="8 9">DSM 26433</strain>
    </source>
</reference>
<feature type="domain" description="Peptidase M24" evidence="6">
    <location>
        <begin position="151"/>
        <end position="351"/>
    </location>
</feature>
<evidence type="ECO:0000256" key="4">
    <source>
        <dbReference type="ARBA" id="ARBA00023049"/>
    </source>
</evidence>
<dbReference type="EMBL" id="SMGR01000001">
    <property type="protein sequence ID" value="TCL10272.1"/>
    <property type="molecule type" value="Genomic_DNA"/>
</dbReference>
<dbReference type="PROSITE" id="PS00491">
    <property type="entry name" value="PROLINE_PEPTIDASE"/>
    <property type="match status" value="1"/>
</dbReference>
<dbReference type="Pfam" id="PF00557">
    <property type="entry name" value="Peptidase_M24"/>
    <property type="match status" value="1"/>
</dbReference>
<dbReference type="RefSeq" id="WP_132860232.1">
    <property type="nucleotide sequence ID" value="NZ_SMGR01000001.1"/>
</dbReference>
<evidence type="ECO:0000256" key="2">
    <source>
        <dbReference type="ARBA" id="ARBA00022723"/>
    </source>
</evidence>
<evidence type="ECO:0000313" key="9">
    <source>
        <dbReference type="Proteomes" id="UP000295673"/>
    </source>
</evidence>
<dbReference type="GO" id="GO:0006508">
    <property type="term" value="P:proteolysis"/>
    <property type="evidence" value="ECO:0007669"/>
    <property type="project" value="UniProtKB-KW"/>
</dbReference>
<dbReference type="PANTHER" id="PTHR46112">
    <property type="entry name" value="AMINOPEPTIDASE"/>
    <property type="match status" value="1"/>
</dbReference>
<dbReference type="InterPro" id="IPR000587">
    <property type="entry name" value="Creatinase_N"/>
</dbReference>
<sequence length="371" mass="40325">MTNANYSDRIAALRARMEETNTDLVALGPSTHMAWLSGVNPHGDERPVMLLVGPKEAGFLMPSLNADSARQMTELPFFPWKDDEGPSEALSRLLSHVGVAEKTDPSIVIDETMRADFAFRLTDALPTQYRRFTDDTVGLLRSRKDASEKAAIKAAHLLNDQAVQIAFDSLKEGMTERDLQDIIRGHYKANGATPEFTIVGFGANGAFPHHHTGDTQLVKDMAVLIDTGCRLDGYPSDMTRCGYFGQPNSTYEDVFATVELAVKAALTAAKPGAKASEVDAAARDVISAAGYGDLFLHRTGHGLGVDVHEPPYITASSDVVLETGNVFSIEPGIYVPGQFGVRLEEIVILTENGNEVFSEMPRSMQNRPAQN</sequence>
<comment type="caution">
    <text evidence="8">The sequence shown here is derived from an EMBL/GenBank/DDBJ whole genome shotgun (WGS) entry which is preliminary data.</text>
</comment>
<keyword evidence="4" id="KW-0482">Metalloprotease</keyword>
<feature type="domain" description="Creatinase N-terminal" evidence="7">
    <location>
        <begin position="9"/>
        <end position="126"/>
    </location>
</feature>
<dbReference type="InterPro" id="IPR036005">
    <property type="entry name" value="Creatinase/aminopeptidase-like"/>
</dbReference>
<keyword evidence="3" id="KW-0378">Hydrolase</keyword>
<comment type="similarity">
    <text evidence="5">Belongs to the peptidase M24B family.</text>
</comment>
<name>A0A4R1NYH4_9RHOB</name>
<dbReference type="InterPro" id="IPR000994">
    <property type="entry name" value="Pept_M24"/>
</dbReference>
<evidence type="ECO:0000256" key="3">
    <source>
        <dbReference type="ARBA" id="ARBA00022801"/>
    </source>
</evidence>
<evidence type="ECO:0000259" key="6">
    <source>
        <dbReference type="Pfam" id="PF00557"/>
    </source>
</evidence>
<evidence type="ECO:0000313" key="8">
    <source>
        <dbReference type="EMBL" id="TCL10272.1"/>
    </source>
</evidence>
<dbReference type="InterPro" id="IPR001131">
    <property type="entry name" value="Peptidase_M24B_aminopep-P_CS"/>
</dbReference>
<keyword evidence="9" id="KW-1185">Reference proteome</keyword>
<evidence type="ECO:0000256" key="1">
    <source>
        <dbReference type="ARBA" id="ARBA00022670"/>
    </source>
</evidence>
<proteinExistence type="inferred from homology"/>
<dbReference type="OrthoDB" id="9806388at2"/>
<keyword evidence="2 5" id="KW-0479">Metal-binding</keyword>
<dbReference type="AlphaFoldDB" id="A0A4R1NYH4"/>
<dbReference type="Pfam" id="PF01321">
    <property type="entry name" value="Creatinase_N"/>
    <property type="match status" value="1"/>
</dbReference>
<dbReference type="PANTHER" id="PTHR46112:SF3">
    <property type="entry name" value="AMINOPEPTIDASE YPDF"/>
    <property type="match status" value="1"/>
</dbReference>
<gene>
    <name evidence="8" type="ORF">BXY66_2341</name>
</gene>